<dbReference type="PRINTS" id="PR00069">
    <property type="entry name" value="ALDKETRDTASE"/>
</dbReference>
<dbReference type="InterPro" id="IPR050523">
    <property type="entry name" value="AKR_Detox_Biosynth"/>
</dbReference>
<dbReference type="PANTHER" id="PTHR43364">
    <property type="entry name" value="NADH-SPECIFIC METHYLGLYOXAL REDUCTASE-RELATED"/>
    <property type="match status" value="1"/>
</dbReference>
<dbReference type="InterPro" id="IPR036812">
    <property type="entry name" value="NAD(P)_OxRdtase_dom_sf"/>
</dbReference>
<dbReference type="SUPFAM" id="SSF51430">
    <property type="entry name" value="NAD(P)-linked oxidoreductase"/>
    <property type="match status" value="1"/>
</dbReference>
<reference evidence="4 5" key="1">
    <citation type="submission" date="2015-09" db="EMBL/GenBank/DDBJ databases">
        <title>Genome sequence, genome mining and natural product profiling of a biocontrol bacterium Streptomyces malaysiensis F913.</title>
        <authorList>
            <person name="Xu Y."/>
            <person name="Wei J."/>
            <person name="Xie J."/>
            <person name="Li T."/>
            <person name="Zhou Z."/>
        </authorList>
    </citation>
    <scope>NUCLEOTIDE SEQUENCE [LARGE SCALE GENOMIC DNA]</scope>
    <source>
        <strain evidence="4 5">F913</strain>
    </source>
</reference>
<proteinExistence type="predicted"/>
<dbReference type="GO" id="GO:0016491">
    <property type="term" value="F:oxidoreductase activity"/>
    <property type="evidence" value="ECO:0007669"/>
    <property type="project" value="UniProtKB-KW"/>
</dbReference>
<sequence length="339" mass="36371">MNAHAQTHTTAHASPGGVALPGTPVPLSRLVLGTMTFGDTVDRAGAAAMLDTALDAGVTGVDTANAYAGGTTETILAELLPGRRDRIVLATKAGMPHPDAGDHSPLSARGMRAALEGSLRRLGTDHVDLFYLHQPDRSTPLEETLGTVAEFLAEGKIRALGVSNYAAWQIAEITHTAERVGAPRPVVAQQLYNLLARRIEEEYREYAATSGLRTMVYNPLGGGLLTGRHTFEERPESGRFGDSRVAAMYRERYWDAGLFEAVRDLGRIADEASIPLTDLSLRWLLFRDGVDALLLGGSRIEHLRSNLDAATAGPLPDDVVAACDEVGARLRGPMPAYNR</sequence>
<evidence type="ECO:0000313" key="5">
    <source>
        <dbReference type="Proteomes" id="UP000236520"/>
    </source>
</evidence>
<evidence type="ECO:0000256" key="2">
    <source>
        <dbReference type="SAM" id="MobiDB-lite"/>
    </source>
</evidence>
<dbReference type="AlphaFoldDB" id="A0A2J7YTF2"/>
<evidence type="ECO:0000313" key="4">
    <source>
        <dbReference type="EMBL" id="PNG91300.1"/>
    </source>
</evidence>
<dbReference type="PROSITE" id="PS00062">
    <property type="entry name" value="ALDOKETO_REDUCTASE_2"/>
    <property type="match status" value="1"/>
</dbReference>
<dbReference type="RefSeq" id="WP_079153198.1">
    <property type="nucleotide sequence ID" value="NZ_BAAAHF010000004.1"/>
</dbReference>
<feature type="region of interest" description="Disordered" evidence="2">
    <location>
        <begin position="1"/>
        <end position="20"/>
    </location>
</feature>
<feature type="domain" description="NADP-dependent oxidoreductase" evidence="3">
    <location>
        <begin position="29"/>
        <end position="326"/>
    </location>
</feature>
<dbReference type="Proteomes" id="UP000236520">
    <property type="component" value="Unassembled WGS sequence"/>
</dbReference>
<dbReference type="Pfam" id="PF00248">
    <property type="entry name" value="Aldo_ket_red"/>
    <property type="match status" value="1"/>
</dbReference>
<dbReference type="Gene3D" id="3.20.20.100">
    <property type="entry name" value="NADP-dependent oxidoreductase domain"/>
    <property type="match status" value="1"/>
</dbReference>
<gene>
    <name evidence="4" type="ORF">SMF913_26765</name>
</gene>
<dbReference type="PANTHER" id="PTHR43364:SF4">
    <property type="entry name" value="NAD(P)-LINKED OXIDOREDUCTASE SUPERFAMILY PROTEIN"/>
    <property type="match status" value="1"/>
</dbReference>
<feature type="compositionally biased region" description="Low complexity" evidence="2">
    <location>
        <begin position="1"/>
        <end position="13"/>
    </location>
</feature>
<accession>A0A2J7YTF2</accession>
<keyword evidence="5" id="KW-1185">Reference proteome</keyword>
<evidence type="ECO:0000259" key="3">
    <source>
        <dbReference type="Pfam" id="PF00248"/>
    </source>
</evidence>
<organism evidence="4 5">
    <name type="scientific">Streptomyces malaysiensis</name>
    <dbReference type="NCBI Taxonomy" id="92644"/>
    <lineage>
        <taxon>Bacteria</taxon>
        <taxon>Bacillati</taxon>
        <taxon>Actinomycetota</taxon>
        <taxon>Actinomycetes</taxon>
        <taxon>Kitasatosporales</taxon>
        <taxon>Streptomycetaceae</taxon>
        <taxon>Streptomyces</taxon>
        <taxon>Streptomyces violaceusniger group</taxon>
    </lineage>
</organism>
<dbReference type="InterPro" id="IPR018170">
    <property type="entry name" value="Aldo/ket_reductase_CS"/>
</dbReference>
<dbReference type="EMBL" id="LJIW01000002">
    <property type="protein sequence ID" value="PNG91300.1"/>
    <property type="molecule type" value="Genomic_DNA"/>
</dbReference>
<protein>
    <recommendedName>
        <fullName evidence="3">NADP-dependent oxidoreductase domain-containing protein</fullName>
    </recommendedName>
</protein>
<dbReference type="InterPro" id="IPR020471">
    <property type="entry name" value="AKR"/>
</dbReference>
<comment type="caution">
    <text evidence="4">The sequence shown here is derived from an EMBL/GenBank/DDBJ whole genome shotgun (WGS) entry which is preliminary data.</text>
</comment>
<name>A0A2J7YTF2_STRMQ</name>
<dbReference type="InterPro" id="IPR023210">
    <property type="entry name" value="NADP_OxRdtase_dom"/>
</dbReference>
<keyword evidence="1" id="KW-0560">Oxidoreductase</keyword>
<evidence type="ECO:0000256" key="1">
    <source>
        <dbReference type="ARBA" id="ARBA00023002"/>
    </source>
</evidence>